<accession>A0ABX6J571</accession>
<proteinExistence type="predicted"/>
<evidence type="ECO:0000313" key="1">
    <source>
        <dbReference type="EMBL" id="QHW12505.1"/>
    </source>
</evidence>
<dbReference type="EMBL" id="CP029684">
    <property type="protein sequence ID" value="QHW12505.1"/>
    <property type="molecule type" value="Genomic_DNA"/>
</dbReference>
<reference evidence="1 2" key="1">
    <citation type="journal article" date="2019" name="Syst. Appl. Microbiol.">
        <title>Oenococcus sicerae sp. nov., isolated from French cider.</title>
        <authorList>
            <person name="Cousin F.J."/>
            <person name="Le Guellec R."/>
            <person name="Chagnot C."/>
            <person name="Goux D."/>
            <person name="Dalmasso M."/>
            <person name="Laplace J.M."/>
            <person name="Cretenet M."/>
        </authorList>
    </citation>
    <scope>NUCLEOTIDE SEQUENCE [LARGE SCALE GENOMIC DNA]</scope>
    <source>
        <strain evidence="1 2">UCMA 15228</strain>
    </source>
</reference>
<name>A0ABX6J571_9LACO</name>
<gene>
    <name evidence="1" type="ORF">DLJ48_08645</name>
</gene>
<evidence type="ECO:0000313" key="2">
    <source>
        <dbReference type="Proteomes" id="UP000286907"/>
    </source>
</evidence>
<sequence>MEQEKINWRQVATSLATKLANSEAQNSILQTILEETKQKSVSRKEEK</sequence>
<keyword evidence="2" id="KW-1185">Reference proteome</keyword>
<organism evidence="1 2">
    <name type="scientific">Oenococcus sicerae</name>
    <dbReference type="NCBI Taxonomy" id="2203724"/>
    <lineage>
        <taxon>Bacteria</taxon>
        <taxon>Bacillati</taxon>
        <taxon>Bacillota</taxon>
        <taxon>Bacilli</taxon>
        <taxon>Lactobacillales</taxon>
        <taxon>Lactobacillaceae</taxon>
        <taxon>Oenococcus</taxon>
    </lineage>
</organism>
<dbReference type="Proteomes" id="UP000286907">
    <property type="component" value="Chromosome"/>
</dbReference>
<dbReference type="RefSeq" id="WP_161566120.1">
    <property type="nucleotide sequence ID" value="NZ_CP029684.2"/>
</dbReference>
<protein>
    <submittedName>
        <fullName evidence="1">Uncharacterized protein</fullName>
    </submittedName>
</protein>